<accession>A0A2J5HP98</accession>
<proteinExistence type="predicted"/>
<evidence type="ECO:0000313" key="3">
    <source>
        <dbReference type="Proteomes" id="UP000235023"/>
    </source>
</evidence>
<keyword evidence="3" id="KW-1185">Reference proteome</keyword>
<name>A0A2J5HP98_9EURO</name>
<protein>
    <submittedName>
        <fullName evidence="2">Uncharacterized protein</fullName>
    </submittedName>
</protein>
<organism evidence="2 3">
    <name type="scientific">Aspergillus taichungensis</name>
    <dbReference type="NCBI Taxonomy" id="482145"/>
    <lineage>
        <taxon>Eukaryota</taxon>
        <taxon>Fungi</taxon>
        <taxon>Dikarya</taxon>
        <taxon>Ascomycota</taxon>
        <taxon>Pezizomycotina</taxon>
        <taxon>Eurotiomycetes</taxon>
        <taxon>Eurotiomycetidae</taxon>
        <taxon>Eurotiales</taxon>
        <taxon>Aspergillaceae</taxon>
        <taxon>Aspergillus</taxon>
        <taxon>Aspergillus subgen. Circumdati</taxon>
    </lineage>
</organism>
<dbReference type="EMBL" id="KZ559567">
    <property type="protein sequence ID" value="PLN78987.1"/>
    <property type="molecule type" value="Genomic_DNA"/>
</dbReference>
<dbReference type="Proteomes" id="UP000235023">
    <property type="component" value="Unassembled WGS sequence"/>
</dbReference>
<evidence type="ECO:0000256" key="1">
    <source>
        <dbReference type="SAM" id="MobiDB-lite"/>
    </source>
</evidence>
<sequence>MVASSGILHEWEEGRTRQAKSSPEWTNGSWRNCAQLDTCVLFWTTCASGQFALSTLVFGNDWRWAHWCAYLYQLLYYHLPGTGDHYQCRSMLSVQYYLYNMRGAV</sequence>
<evidence type="ECO:0000313" key="2">
    <source>
        <dbReference type="EMBL" id="PLN78987.1"/>
    </source>
</evidence>
<reference evidence="3" key="1">
    <citation type="submission" date="2017-12" db="EMBL/GenBank/DDBJ databases">
        <authorList>
            <consortium name="DOE Joint Genome Institute"/>
            <person name="Mondo S.J."/>
            <person name="Kjaerbolling I."/>
            <person name="Vesth T.C."/>
            <person name="Frisvad J.C."/>
            <person name="Nybo J.L."/>
            <person name="Theobald S."/>
            <person name="Kuo A."/>
            <person name="Bowyer P."/>
            <person name="Matsuda Y."/>
            <person name="Lyhne E.K."/>
            <person name="Kogle M.E."/>
            <person name="Clum A."/>
            <person name="Lipzen A."/>
            <person name="Salamov A."/>
            <person name="Ngan C.Y."/>
            <person name="Daum C."/>
            <person name="Chiniquy J."/>
            <person name="Barry K."/>
            <person name="LaButti K."/>
            <person name="Haridas S."/>
            <person name="Simmons B.A."/>
            <person name="Magnuson J.K."/>
            <person name="Mortensen U.H."/>
            <person name="Larsen T.O."/>
            <person name="Grigoriev I.V."/>
            <person name="Baker S.E."/>
            <person name="Andersen M.R."/>
            <person name="Nordberg H.P."/>
            <person name="Cantor M.N."/>
            <person name="Hua S.X."/>
        </authorList>
    </citation>
    <scope>NUCLEOTIDE SEQUENCE [LARGE SCALE GENOMIC DNA]</scope>
    <source>
        <strain evidence="3">IBT 19404</strain>
    </source>
</reference>
<dbReference type="AlphaFoldDB" id="A0A2J5HP98"/>
<feature type="region of interest" description="Disordered" evidence="1">
    <location>
        <begin position="1"/>
        <end position="27"/>
    </location>
</feature>
<gene>
    <name evidence="2" type="ORF">BDW42DRAFT_135557</name>
</gene>